<dbReference type="Proteomes" id="UP000351155">
    <property type="component" value="Unassembled WGS sequence"/>
</dbReference>
<evidence type="ECO:0000313" key="1">
    <source>
        <dbReference type="EMBL" id="VFS33635.1"/>
    </source>
</evidence>
<evidence type="ECO:0000313" key="2">
    <source>
        <dbReference type="Proteomes" id="UP000351155"/>
    </source>
</evidence>
<dbReference type="AlphaFoldDB" id="A0A484YF00"/>
<dbReference type="EMBL" id="CAADIW010000027">
    <property type="protein sequence ID" value="VFS33635.1"/>
    <property type="molecule type" value="Genomic_DNA"/>
</dbReference>
<proteinExistence type="predicted"/>
<dbReference type="InterPro" id="IPR055794">
    <property type="entry name" value="DUF7370"/>
</dbReference>
<reference evidence="1 2" key="1">
    <citation type="submission" date="2019-03" db="EMBL/GenBank/DDBJ databases">
        <authorList>
            <consortium name="Pathogen Informatics"/>
        </authorList>
    </citation>
    <scope>NUCLEOTIDE SEQUENCE [LARGE SCALE GENOMIC DNA]</scope>
    <source>
        <strain evidence="1 2">NCTC12126</strain>
    </source>
</reference>
<sequence length="135" mass="13962">MADPITAADVQAFLGELGYSIPGALLEPILCVVNKIIPCLDGAGYDDCTAKLILMYAAALMATSSGARRIKSQGAPSGASRSFEYGDDSITWLRDSLARLDTSGCTGELPISAGNSVGLFMVVGVADEIQISDGK</sequence>
<accession>A0A484YF00</accession>
<name>A0A484YF00_9ENTR</name>
<dbReference type="Pfam" id="PF24085">
    <property type="entry name" value="DUF7370"/>
    <property type="match status" value="1"/>
</dbReference>
<gene>
    <name evidence="1" type="ORF">NCTC12126_03285</name>
</gene>
<protein>
    <submittedName>
        <fullName evidence="1">Gp11</fullName>
    </submittedName>
</protein>
<organism evidence="1 2">
    <name type="scientific">Enterobacter cancerogenus</name>
    <dbReference type="NCBI Taxonomy" id="69218"/>
    <lineage>
        <taxon>Bacteria</taxon>
        <taxon>Pseudomonadati</taxon>
        <taxon>Pseudomonadota</taxon>
        <taxon>Gammaproteobacteria</taxon>
        <taxon>Enterobacterales</taxon>
        <taxon>Enterobacteriaceae</taxon>
        <taxon>Enterobacter</taxon>
        <taxon>Enterobacter cloacae complex</taxon>
    </lineage>
</organism>